<dbReference type="EMBL" id="HBUF01049713">
    <property type="protein sequence ID" value="CAG6621244.1"/>
    <property type="molecule type" value="Transcribed_RNA"/>
</dbReference>
<dbReference type="EMBL" id="HBUF01049712">
    <property type="protein sequence ID" value="CAG6621241.1"/>
    <property type="molecule type" value="Transcribed_RNA"/>
</dbReference>
<sequence length="110" mass="12229">MRARMMTGCRCLPSAAGTRRFKRYFKRVHPAVYRHTPASWGASYPTTPSVITLPHILLTSTPQHPRGLCTPTPQGSGLPIHSTRRSCFTPPALVCRFLQWASPFTLVAPI</sequence>
<proteinExistence type="predicted"/>
<evidence type="ECO:0000313" key="1">
    <source>
        <dbReference type="EMBL" id="CAG6621244.1"/>
    </source>
</evidence>
<name>A0A8D8M366_9HEMI</name>
<dbReference type="AlphaFoldDB" id="A0A8D8M366"/>
<reference evidence="1" key="1">
    <citation type="submission" date="2021-05" db="EMBL/GenBank/DDBJ databases">
        <authorList>
            <person name="Alioto T."/>
            <person name="Alioto T."/>
            <person name="Gomez Garrido J."/>
        </authorList>
    </citation>
    <scope>NUCLEOTIDE SEQUENCE</scope>
</reference>
<protein>
    <submittedName>
        <fullName evidence="1">Uncharacterized protein</fullName>
    </submittedName>
</protein>
<organism evidence="1">
    <name type="scientific">Cacopsylla melanoneura</name>
    <dbReference type="NCBI Taxonomy" id="428564"/>
    <lineage>
        <taxon>Eukaryota</taxon>
        <taxon>Metazoa</taxon>
        <taxon>Ecdysozoa</taxon>
        <taxon>Arthropoda</taxon>
        <taxon>Hexapoda</taxon>
        <taxon>Insecta</taxon>
        <taxon>Pterygota</taxon>
        <taxon>Neoptera</taxon>
        <taxon>Paraneoptera</taxon>
        <taxon>Hemiptera</taxon>
        <taxon>Sternorrhyncha</taxon>
        <taxon>Psylloidea</taxon>
        <taxon>Psyllidae</taxon>
        <taxon>Psyllinae</taxon>
        <taxon>Cacopsylla</taxon>
    </lineage>
</organism>
<accession>A0A8D8M366</accession>